<evidence type="ECO:0000313" key="1">
    <source>
        <dbReference type="EMBL" id="KXH69171.1"/>
    </source>
</evidence>
<protein>
    <recommendedName>
        <fullName evidence="3">Transposase</fullName>
    </recommendedName>
</protein>
<dbReference type="STRING" id="1209931.A0A135V9P1"/>
<gene>
    <name evidence="1" type="ORF">CSAL01_13314</name>
</gene>
<comment type="caution">
    <text evidence="1">The sequence shown here is derived from an EMBL/GenBank/DDBJ whole genome shotgun (WGS) entry which is preliminary data.</text>
</comment>
<evidence type="ECO:0008006" key="3">
    <source>
        <dbReference type="Google" id="ProtNLM"/>
    </source>
</evidence>
<name>A0A135V9P1_9PEZI</name>
<keyword evidence="2" id="KW-1185">Reference proteome</keyword>
<reference evidence="1 2" key="1">
    <citation type="submission" date="2014-02" db="EMBL/GenBank/DDBJ databases">
        <title>The genome sequence of Colletotrichum salicis CBS 607.94.</title>
        <authorList>
            <person name="Baroncelli R."/>
            <person name="Thon M.R."/>
        </authorList>
    </citation>
    <scope>NUCLEOTIDE SEQUENCE [LARGE SCALE GENOMIC DNA]</scope>
    <source>
        <strain evidence="1 2">CBS 607.94</strain>
    </source>
</reference>
<dbReference type="Proteomes" id="UP000070121">
    <property type="component" value="Unassembled WGS sequence"/>
</dbReference>
<evidence type="ECO:0000313" key="2">
    <source>
        <dbReference type="Proteomes" id="UP000070121"/>
    </source>
</evidence>
<accession>A0A135V9P1</accession>
<dbReference type="OrthoDB" id="4850014at2759"/>
<sequence length="99" mass="11141">MARPKGISTKQLDEAARQRIRTLYFDAKLSPSIIAHITDSTKHQIRDAIRAESAAVAPRPGRPRVLTTEQEQLLVDYVTSSKQGRFSTYLRLSQVLFDG</sequence>
<dbReference type="AlphaFoldDB" id="A0A135V9P1"/>
<dbReference type="EMBL" id="JFFI01000152">
    <property type="protein sequence ID" value="KXH69171.1"/>
    <property type="molecule type" value="Genomic_DNA"/>
</dbReference>
<proteinExistence type="predicted"/>
<organism evidence="1 2">
    <name type="scientific">Colletotrichum salicis</name>
    <dbReference type="NCBI Taxonomy" id="1209931"/>
    <lineage>
        <taxon>Eukaryota</taxon>
        <taxon>Fungi</taxon>
        <taxon>Dikarya</taxon>
        <taxon>Ascomycota</taxon>
        <taxon>Pezizomycotina</taxon>
        <taxon>Sordariomycetes</taxon>
        <taxon>Hypocreomycetidae</taxon>
        <taxon>Glomerellales</taxon>
        <taxon>Glomerellaceae</taxon>
        <taxon>Colletotrichum</taxon>
        <taxon>Colletotrichum acutatum species complex</taxon>
    </lineage>
</organism>